<keyword evidence="2" id="KW-1185">Reference proteome</keyword>
<reference evidence="1 2" key="1">
    <citation type="journal article" date="2013" name="PLoS ONE">
        <title>Sequence Divergence and Conservation in Genomes ofHelicobacter cetorum Strains from a Dolphin and a Whale.</title>
        <authorList>
            <person name="Kersulyte D."/>
            <person name="Rossi M."/>
            <person name="Berg D.E."/>
        </authorList>
    </citation>
    <scope>NUCLEOTIDE SEQUENCE [LARGE SCALE GENOMIC DNA]</scope>
    <source>
        <strain evidence="1 2">MIT 99-5656</strain>
    </source>
</reference>
<dbReference type="HOGENOM" id="CLU_2584884_0_0_7"/>
<organism evidence="1 2">
    <name type="scientific">Helicobacter cetorum (strain ATCC BAA-540 / CCUG 52418 / MIT 99-5656)</name>
    <dbReference type="NCBI Taxonomy" id="1163745"/>
    <lineage>
        <taxon>Bacteria</taxon>
        <taxon>Pseudomonadati</taxon>
        <taxon>Campylobacterota</taxon>
        <taxon>Epsilonproteobacteria</taxon>
        <taxon>Campylobacterales</taxon>
        <taxon>Helicobacteraceae</taxon>
        <taxon>Helicobacter</taxon>
    </lineage>
</organism>
<dbReference type="EMBL" id="CP003481">
    <property type="protein sequence ID" value="AFI06271.1"/>
    <property type="molecule type" value="Genomic_DNA"/>
</dbReference>
<name>I0ETK2_HELCM</name>
<dbReference type="PATRIC" id="fig|1163745.3.peg.1341"/>
<protein>
    <submittedName>
        <fullName evidence="1">Uncharacterized protein</fullName>
    </submittedName>
</protein>
<evidence type="ECO:0000313" key="1">
    <source>
        <dbReference type="EMBL" id="AFI06271.1"/>
    </source>
</evidence>
<proteinExistence type="predicted"/>
<dbReference type="AlphaFoldDB" id="I0ETK2"/>
<dbReference type="STRING" id="1163745.HCD_06345"/>
<sequence>MKRIFKAKGFKAYPKNSLALLFDFLKSYAYKINNKTLALMLLFSEVFKTCMMAEKFSVIYFRTIFICVLKNQANPFKKSL</sequence>
<accession>I0ETK2</accession>
<dbReference type="Proteomes" id="UP000005013">
    <property type="component" value="Chromosome"/>
</dbReference>
<evidence type="ECO:0000313" key="2">
    <source>
        <dbReference type="Proteomes" id="UP000005013"/>
    </source>
</evidence>
<gene>
    <name evidence="1" type="ordered locus">HCD_06345</name>
</gene>
<dbReference type="KEGG" id="hcm:HCD_06345"/>